<dbReference type="KEGG" id="pfer:IRI77_01355"/>
<evidence type="ECO:0000313" key="3">
    <source>
        <dbReference type="Proteomes" id="UP000593892"/>
    </source>
</evidence>
<keyword evidence="1" id="KW-0472">Membrane</keyword>
<sequence length="62" mass="6631">MAVDLLHPASTRGCKGQDLVEYALLAGFVAVAVAAIIPYQVTGPISGIFNKLEYYMKTWGNG</sequence>
<evidence type="ECO:0008006" key="4">
    <source>
        <dbReference type="Google" id="ProtNLM"/>
    </source>
</evidence>
<protein>
    <recommendedName>
        <fullName evidence="4">Flp family type IVb pilin</fullName>
    </recommendedName>
</protein>
<organism evidence="2 3">
    <name type="scientific">Paludibaculum fermentans</name>
    <dbReference type="NCBI Taxonomy" id="1473598"/>
    <lineage>
        <taxon>Bacteria</taxon>
        <taxon>Pseudomonadati</taxon>
        <taxon>Acidobacteriota</taxon>
        <taxon>Terriglobia</taxon>
        <taxon>Bryobacterales</taxon>
        <taxon>Bryobacteraceae</taxon>
        <taxon>Paludibaculum</taxon>
    </lineage>
</organism>
<dbReference type="AlphaFoldDB" id="A0A7S7SPR7"/>
<feature type="transmembrane region" description="Helical" evidence="1">
    <location>
        <begin position="20"/>
        <end position="41"/>
    </location>
</feature>
<gene>
    <name evidence="2" type="ORF">IRI77_01355</name>
</gene>
<keyword evidence="3" id="KW-1185">Reference proteome</keyword>
<keyword evidence="1" id="KW-1133">Transmembrane helix</keyword>
<keyword evidence="1" id="KW-0812">Transmembrane</keyword>
<dbReference type="EMBL" id="CP063849">
    <property type="protein sequence ID" value="QOY91881.1"/>
    <property type="molecule type" value="Genomic_DNA"/>
</dbReference>
<evidence type="ECO:0000313" key="2">
    <source>
        <dbReference type="EMBL" id="QOY91881.1"/>
    </source>
</evidence>
<dbReference type="Proteomes" id="UP000593892">
    <property type="component" value="Chromosome"/>
</dbReference>
<evidence type="ECO:0000256" key="1">
    <source>
        <dbReference type="SAM" id="Phobius"/>
    </source>
</evidence>
<accession>A0A7S7SPR7</accession>
<proteinExistence type="predicted"/>
<reference evidence="2 3" key="1">
    <citation type="submission" date="2020-10" db="EMBL/GenBank/DDBJ databases">
        <title>Complete genome sequence of Paludibaculum fermentans P105T, a facultatively anaerobic acidobacterium capable of dissimilatory Fe(III) reduction.</title>
        <authorList>
            <person name="Dedysh S.N."/>
            <person name="Beletsky A.V."/>
            <person name="Kulichevskaya I.S."/>
            <person name="Mardanov A.V."/>
            <person name="Ravin N.V."/>
        </authorList>
    </citation>
    <scope>NUCLEOTIDE SEQUENCE [LARGE SCALE GENOMIC DNA]</scope>
    <source>
        <strain evidence="2 3">P105</strain>
    </source>
</reference>
<name>A0A7S7SPR7_PALFE</name>